<name>A0ACC2XDI6_9TREE</name>
<keyword evidence="2" id="KW-1185">Reference proteome</keyword>
<evidence type="ECO:0000313" key="1">
    <source>
        <dbReference type="EMBL" id="KAJ9121425.1"/>
    </source>
</evidence>
<reference evidence="1" key="1">
    <citation type="submission" date="2023-04" db="EMBL/GenBank/DDBJ databases">
        <title>Draft Genome sequencing of Naganishia species isolated from polar environments using Oxford Nanopore Technology.</title>
        <authorList>
            <person name="Leo P."/>
            <person name="Venkateswaran K."/>
        </authorList>
    </citation>
    <scope>NUCLEOTIDE SEQUENCE</scope>
    <source>
        <strain evidence="1">DBVPG 5303</strain>
    </source>
</reference>
<organism evidence="1 2">
    <name type="scientific">Naganishia onofrii</name>
    <dbReference type="NCBI Taxonomy" id="1851511"/>
    <lineage>
        <taxon>Eukaryota</taxon>
        <taxon>Fungi</taxon>
        <taxon>Dikarya</taxon>
        <taxon>Basidiomycota</taxon>
        <taxon>Agaricomycotina</taxon>
        <taxon>Tremellomycetes</taxon>
        <taxon>Filobasidiales</taxon>
        <taxon>Filobasidiaceae</taxon>
        <taxon>Naganishia</taxon>
    </lineage>
</organism>
<dbReference type="Proteomes" id="UP001234202">
    <property type="component" value="Unassembled WGS sequence"/>
</dbReference>
<proteinExistence type="predicted"/>
<evidence type="ECO:0000313" key="2">
    <source>
        <dbReference type="Proteomes" id="UP001234202"/>
    </source>
</evidence>
<comment type="caution">
    <text evidence="1">The sequence shown here is derived from an EMBL/GenBank/DDBJ whole genome shotgun (WGS) entry which is preliminary data.</text>
</comment>
<accession>A0ACC2XDI6</accession>
<protein>
    <submittedName>
        <fullName evidence="1">Uncharacterized protein</fullName>
    </submittedName>
</protein>
<dbReference type="EMBL" id="JASBWV010000017">
    <property type="protein sequence ID" value="KAJ9121425.1"/>
    <property type="molecule type" value="Genomic_DNA"/>
</dbReference>
<gene>
    <name evidence="1" type="ORF">QFC24_004763</name>
</gene>
<sequence length="693" mass="75598">MSTTASALQVPNEGDRVQMNGLSNSNGTRNQHDEQERDSARADKMGQHGIIDISTSQDIPVQSPQPNSLASLMTSNFTLSTPPASPGAAYPPPLQLEYSSSAPMPQTQRTHTVQSGDPAVPSHLYERLPKHFLHREEGSEDLVPDYMRMILLSKVYSPPLNLKETPLTLAVNLSGRLGCEVWLKREDLQPVFSFKIRGAYNLMASLSKEERWKGVVTCSAGNHAQGVALAGYHLKIPCTIVMPTGTPSIKWRNVDRLGAKVVLHGQDFDEAKTECARLAKTYGLHFIPPYDDPMVVAGQGTVAVELARQLKDYESLDGVFASAGGGGLLAGISAYSKRIAPHVKVIGVETHDGDAMKRSIAAGKRVTLQEVGPFADGTAVKIVGEEPFRLCKQLLDDVVLVSNDEICAAIKDVFEGKTATSMFVTTLTMFRAETRAIPEPSGALGLAGLKAYIQENGLVGSGKRFVAVVSGANMNFGRLRFVAERAELGEGREVLMGVKIPEQPGSFIKLHSIINPRATTEFAYRYSSPKEAYIITSFLLLSSPSSASGPTPEARAEEVSSLQTQMAEAGMESVDLSDDEFAKSHVRHMVGGKKVVQHERVFRFEFPERPGALRKFLIGMQSDWNITMFHYRNHGAGASGMSYVGKILVGVSVPPWESEQWDAFVRKLGYPFVEETRNLAYTLFLQDQSAPEA</sequence>